<feature type="compositionally biased region" description="Pro residues" evidence="1">
    <location>
        <begin position="208"/>
        <end position="221"/>
    </location>
</feature>
<dbReference type="AlphaFoldDB" id="A0A2I0JVL4"/>
<accession>A0A2I0JVL4</accession>
<sequence length="227" mass="25988">MEGMEQWKVQVENWTNQLNQLLGQLLEQVHQVPSTQLYVTVTVLAFTVQGSTLAFTEKDGWIDEGRRWEMEDGWIDLDVRTRGSRRATDSRGEKELSRERGRKEKRHSMKNKDVSNSIFNYGHHHLGMNLDNVANGNTVRFGQLPVRILSKRTKNNTKILRGINRCLLVLLLFPKFLVGAIFVFKDKIRKLWLSLSYLPALSVLHPLPKSPKPHPSPPPRPGTAMAS</sequence>
<comment type="caution">
    <text evidence="3">The sequence shown here is derived from an EMBL/GenBank/DDBJ whole genome shotgun (WGS) entry which is preliminary data.</text>
</comment>
<dbReference type="EMBL" id="PGOL01001267">
    <property type="protein sequence ID" value="PKI59516.1"/>
    <property type="molecule type" value="Genomic_DNA"/>
</dbReference>
<organism evidence="3 4">
    <name type="scientific">Punica granatum</name>
    <name type="common">Pomegranate</name>
    <dbReference type="NCBI Taxonomy" id="22663"/>
    <lineage>
        <taxon>Eukaryota</taxon>
        <taxon>Viridiplantae</taxon>
        <taxon>Streptophyta</taxon>
        <taxon>Embryophyta</taxon>
        <taxon>Tracheophyta</taxon>
        <taxon>Spermatophyta</taxon>
        <taxon>Magnoliopsida</taxon>
        <taxon>eudicotyledons</taxon>
        <taxon>Gunneridae</taxon>
        <taxon>Pentapetalae</taxon>
        <taxon>rosids</taxon>
        <taxon>malvids</taxon>
        <taxon>Myrtales</taxon>
        <taxon>Lythraceae</taxon>
        <taxon>Punica</taxon>
    </lineage>
</organism>
<keyword evidence="2" id="KW-1133">Transmembrane helix</keyword>
<proteinExistence type="predicted"/>
<name>A0A2I0JVL4_PUNGR</name>
<gene>
    <name evidence="3" type="ORF">CRG98_020044</name>
</gene>
<feature type="compositionally biased region" description="Basic and acidic residues" evidence="1">
    <location>
        <begin position="86"/>
        <end position="102"/>
    </location>
</feature>
<dbReference type="Proteomes" id="UP000233551">
    <property type="component" value="Unassembled WGS sequence"/>
</dbReference>
<evidence type="ECO:0000313" key="3">
    <source>
        <dbReference type="EMBL" id="PKI59516.1"/>
    </source>
</evidence>
<evidence type="ECO:0000256" key="1">
    <source>
        <dbReference type="SAM" id="MobiDB-lite"/>
    </source>
</evidence>
<evidence type="ECO:0000313" key="4">
    <source>
        <dbReference type="Proteomes" id="UP000233551"/>
    </source>
</evidence>
<evidence type="ECO:0000256" key="2">
    <source>
        <dbReference type="SAM" id="Phobius"/>
    </source>
</evidence>
<feature type="transmembrane region" description="Helical" evidence="2">
    <location>
        <begin position="162"/>
        <end position="184"/>
    </location>
</feature>
<keyword evidence="2" id="KW-0812">Transmembrane</keyword>
<keyword evidence="2" id="KW-0472">Membrane</keyword>
<keyword evidence="4" id="KW-1185">Reference proteome</keyword>
<reference evidence="3 4" key="1">
    <citation type="submission" date="2017-11" db="EMBL/GenBank/DDBJ databases">
        <title>De-novo sequencing of pomegranate (Punica granatum L.) genome.</title>
        <authorList>
            <person name="Akparov Z."/>
            <person name="Amiraslanov A."/>
            <person name="Hajiyeva S."/>
            <person name="Abbasov M."/>
            <person name="Kaur K."/>
            <person name="Hamwieh A."/>
            <person name="Solovyev V."/>
            <person name="Salamov A."/>
            <person name="Braich B."/>
            <person name="Kosarev P."/>
            <person name="Mahmoud A."/>
            <person name="Hajiyev E."/>
            <person name="Babayeva S."/>
            <person name="Izzatullayeva V."/>
            <person name="Mammadov A."/>
            <person name="Mammadov A."/>
            <person name="Sharifova S."/>
            <person name="Ojaghi J."/>
            <person name="Eynullazada K."/>
            <person name="Bayramov B."/>
            <person name="Abdulazimova A."/>
            <person name="Shahmuradov I."/>
        </authorList>
    </citation>
    <scope>NUCLEOTIDE SEQUENCE [LARGE SCALE GENOMIC DNA]</scope>
    <source>
        <strain evidence="4">cv. AG2017</strain>
        <tissue evidence="3">Leaf</tissue>
    </source>
</reference>
<feature type="region of interest" description="Disordered" evidence="1">
    <location>
        <begin position="86"/>
        <end position="110"/>
    </location>
</feature>
<feature type="region of interest" description="Disordered" evidence="1">
    <location>
        <begin position="208"/>
        <end position="227"/>
    </location>
</feature>
<protein>
    <submittedName>
        <fullName evidence="3">Uncharacterized protein</fullName>
    </submittedName>
</protein>